<proteinExistence type="predicted"/>
<dbReference type="InterPro" id="IPR017452">
    <property type="entry name" value="GPCR_Rhodpsn_7TM"/>
</dbReference>
<protein>
    <recommendedName>
        <fullName evidence="11">G-protein coupled receptors family 1 profile domain-containing protein</fullName>
    </recommendedName>
</protein>
<organism evidence="12 13">
    <name type="scientific">Desmophyllum pertusum</name>
    <dbReference type="NCBI Taxonomy" id="174260"/>
    <lineage>
        <taxon>Eukaryota</taxon>
        <taxon>Metazoa</taxon>
        <taxon>Cnidaria</taxon>
        <taxon>Anthozoa</taxon>
        <taxon>Hexacorallia</taxon>
        <taxon>Scleractinia</taxon>
        <taxon>Caryophylliina</taxon>
        <taxon>Caryophylliidae</taxon>
        <taxon>Desmophyllum</taxon>
    </lineage>
</organism>
<dbReference type="Gene3D" id="1.20.1070.10">
    <property type="entry name" value="Rhodopsin 7-helix transmembrane proteins"/>
    <property type="match status" value="1"/>
</dbReference>
<name>A0A9W9YUX2_9CNID</name>
<feature type="transmembrane region" description="Helical" evidence="10">
    <location>
        <begin position="26"/>
        <end position="51"/>
    </location>
</feature>
<dbReference type="GO" id="GO:0005886">
    <property type="term" value="C:plasma membrane"/>
    <property type="evidence" value="ECO:0007669"/>
    <property type="project" value="UniProtKB-SubCell"/>
</dbReference>
<keyword evidence="13" id="KW-1185">Reference proteome</keyword>
<keyword evidence="8" id="KW-0325">Glycoprotein</keyword>
<feature type="transmembrane region" description="Helical" evidence="10">
    <location>
        <begin position="143"/>
        <end position="163"/>
    </location>
</feature>
<dbReference type="GO" id="GO:0004930">
    <property type="term" value="F:G protein-coupled receptor activity"/>
    <property type="evidence" value="ECO:0007669"/>
    <property type="project" value="UniProtKB-KW"/>
</dbReference>
<keyword evidence="4 10" id="KW-1133">Transmembrane helix</keyword>
<dbReference type="EMBL" id="MU826880">
    <property type="protein sequence ID" value="KAJ7369901.1"/>
    <property type="molecule type" value="Genomic_DNA"/>
</dbReference>
<feature type="transmembrane region" description="Helical" evidence="10">
    <location>
        <begin position="105"/>
        <end position="122"/>
    </location>
</feature>
<feature type="transmembrane region" description="Helical" evidence="10">
    <location>
        <begin position="169"/>
        <end position="196"/>
    </location>
</feature>
<evidence type="ECO:0000313" key="13">
    <source>
        <dbReference type="Proteomes" id="UP001163046"/>
    </source>
</evidence>
<evidence type="ECO:0000256" key="2">
    <source>
        <dbReference type="ARBA" id="ARBA00022475"/>
    </source>
</evidence>
<dbReference type="Proteomes" id="UP001163046">
    <property type="component" value="Unassembled WGS sequence"/>
</dbReference>
<dbReference type="PROSITE" id="PS50262">
    <property type="entry name" value="G_PROTEIN_RECEP_F1_2"/>
    <property type="match status" value="1"/>
</dbReference>
<evidence type="ECO:0000256" key="9">
    <source>
        <dbReference type="ARBA" id="ARBA00023224"/>
    </source>
</evidence>
<dbReference type="InterPro" id="IPR000276">
    <property type="entry name" value="GPCR_Rhodpsn"/>
</dbReference>
<evidence type="ECO:0000313" key="12">
    <source>
        <dbReference type="EMBL" id="KAJ7369901.1"/>
    </source>
</evidence>
<keyword evidence="9" id="KW-0807">Transducer</keyword>
<evidence type="ECO:0000259" key="11">
    <source>
        <dbReference type="PROSITE" id="PS50262"/>
    </source>
</evidence>
<feature type="domain" description="G-protein coupled receptors family 1 profile" evidence="11">
    <location>
        <begin position="42"/>
        <end position="152"/>
    </location>
</feature>
<keyword evidence="5" id="KW-0297">G-protein coupled receptor</keyword>
<feature type="transmembrane region" description="Helical" evidence="10">
    <location>
        <begin position="63"/>
        <end position="85"/>
    </location>
</feature>
<dbReference type="PRINTS" id="PR00237">
    <property type="entry name" value="GPCRRHODOPSN"/>
</dbReference>
<gene>
    <name evidence="12" type="ORF">OS493_035680</name>
</gene>
<keyword evidence="7" id="KW-0675">Receptor</keyword>
<evidence type="ECO:0000256" key="7">
    <source>
        <dbReference type="ARBA" id="ARBA00023170"/>
    </source>
</evidence>
<sequence>MENDTVHCSFIIDSPMRRVYMFPTNVAVVVLSCIFCITAIMQNLPVIAAILKTPSLQIPSNVLLCSLAVGDLIVGSVVLPIFIAFKVQLLQGHFSCTVLLIKEGMVIFTGVLSMLTLLAISLERLIALRLHLRYRELVTIPRVLAAVIATWLSWGLVVCAWPLGLSIYVLSLVSVVIIVVVGMALAVICAIIFRILRRHLK</sequence>
<keyword evidence="6 10" id="KW-0472">Membrane</keyword>
<evidence type="ECO:0000256" key="4">
    <source>
        <dbReference type="ARBA" id="ARBA00022989"/>
    </source>
</evidence>
<evidence type="ECO:0000256" key="6">
    <source>
        <dbReference type="ARBA" id="ARBA00023136"/>
    </source>
</evidence>
<dbReference type="AlphaFoldDB" id="A0A9W9YUX2"/>
<dbReference type="PANTHER" id="PTHR24246:SF27">
    <property type="entry name" value="ADENOSINE RECEPTOR, ISOFORM A"/>
    <property type="match status" value="1"/>
</dbReference>
<keyword evidence="3 10" id="KW-0812">Transmembrane</keyword>
<accession>A0A9W9YUX2</accession>
<reference evidence="12" key="1">
    <citation type="submission" date="2023-01" db="EMBL/GenBank/DDBJ databases">
        <title>Genome assembly of the deep-sea coral Lophelia pertusa.</title>
        <authorList>
            <person name="Herrera S."/>
            <person name="Cordes E."/>
        </authorList>
    </citation>
    <scope>NUCLEOTIDE SEQUENCE</scope>
    <source>
        <strain evidence="12">USNM1676648</strain>
        <tissue evidence="12">Polyp</tissue>
    </source>
</reference>
<evidence type="ECO:0000256" key="8">
    <source>
        <dbReference type="ARBA" id="ARBA00023180"/>
    </source>
</evidence>
<evidence type="ECO:0000256" key="5">
    <source>
        <dbReference type="ARBA" id="ARBA00023040"/>
    </source>
</evidence>
<comment type="subcellular location">
    <subcellularLocation>
        <location evidence="1">Cell membrane</location>
        <topology evidence="1">Multi-pass membrane protein</topology>
    </subcellularLocation>
</comment>
<evidence type="ECO:0000256" key="10">
    <source>
        <dbReference type="SAM" id="Phobius"/>
    </source>
</evidence>
<evidence type="ECO:0000256" key="3">
    <source>
        <dbReference type="ARBA" id="ARBA00022692"/>
    </source>
</evidence>
<dbReference type="PANTHER" id="PTHR24246">
    <property type="entry name" value="OLFACTORY RECEPTOR AND ADENOSINE RECEPTOR"/>
    <property type="match status" value="1"/>
</dbReference>
<dbReference type="SUPFAM" id="SSF81321">
    <property type="entry name" value="Family A G protein-coupled receptor-like"/>
    <property type="match status" value="1"/>
</dbReference>
<keyword evidence="2" id="KW-1003">Cell membrane</keyword>
<dbReference type="OrthoDB" id="5970482at2759"/>
<dbReference type="Pfam" id="PF00001">
    <property type="entry name" value="7tm_1"/>
    <property type="match status" value="1"/>
</dbReference>
<evidence type="ECO:0000256" key="1">
    <source>
        <dbReference type="ARBA" id="ARBA00004651"/>
    </source>
</evidence>
<comment type="caution">
    <text evidence="12">The sequence shown here is derived from an EMBL/GenBank/DDBJ whole genome shotgun (WGS) entry which is preliminary data.</text>
</comment>